<protein>
    <submittedName>
        <fullName evidence="1">Uncharacterized protein</fullName>
    </submittedName>
</protein>
<organism evidence="1 2">
    <name type="scientific">Propionimicrobium lymphophilum ACS-093-V-SCH5</name>
    <dbReference type="NCBI Taxonomy" id="883161"/>
    <lineage>
        <taxon>Bacteria</taxon>
        <taxon>Bacillati</taxon>
        <taxon>Actinomycetota</taxon>
        <taxon>Actinomycetes</taxon>
        <taxon>Propionibacteriales</taxon>
        <taxon>Propionibacteriaceae</taxon>
        <taxon>Propionimicrobium</taxon>
    </lineage>
</organism>
<evidence type="ECO:0000313" key="1">
    <source>
        <dbReference type="EMBL" id="EPD31879.1"/>
    </source>
</evidence>
<reference evidence="1 2" key="1">
    <citation type="submission" date="2013-04" db="EMBL/GenBank/DDBJ databases">
        <title>The Genome Sequence of Propionimicrobium lymphophilum ACS-093-V-SCH5.</title>
        <authorList>
            <consortium name="The Broad Institute Genomics Platform"/>
            <person name="Earl A."/>
            <person name="Ward D."/>
            <person name="Feldgarden M."/>
            <person name="Gevers D."/>
            <person name="Saerens B."/>
            <person name="Vaneechoutte M."/>
            <person name="Walker B."/>
            <person name="Young S."/>
            <person name="Zeng Q."/>
            <person name="Gargeya S."/>
            <person name="Fitzgerald M."/>
            <person name="Haas B."/>
            <person name="Abouelleil A."/>
            <person name="Allen A.W."/>
            <person name="Alvarado L."/>
            <person name="Arachchi H.M."/>
            <person name="Berlin A.M."/>
            <person name="Chapman S.B."/>
            <person name="Gainer-Dewar J."/>
            <person name="Goldberg J."/>
            <person name="Griggs A."/>
            <person name="Gujja S."/>
            <person name="Hansen M."/>
            <person name="Howarth C."/>
            <person name="Imamovic A."/>
            <person name="Ireland A."/>
            <person name="Larimer J."/>
            <person name="McCowan C."/>
            <person name="Murphy C."/>
            <person name="Pearson M."/>
            <person name="Poon T.W."/>
            <person name="Priest M."/>
            <person name="Roberts A."/>
            <person name="Saif S."/>
            <person name="Shea T."/>
            <person name="Sisk P."/>
            <person name="Sykes S."/>
            <person name="Wortman J."/>
            <person name="Nusbaum C."/>
            <person name="Birren B."/>
        </authorList>
    </citation>
    <scope>NUCLEOTIDE SEQUENCE [LARGE SCALE GENOMIC DNA]</scope>
    <source>
        <strain evidence="1 2">ACS-093-V-SCH5</strain>
    </source>
</reference>
<sequence length="47" mass="4918">MKLTTALVALIAVGAWVDGGVFSRVLSTIALGIMAYVEVARRKGLAK</sequence>
<dbReference type="EMBL" id="AGZR01000009">
    <property type="protein sequence ID" value="EPD31879.1"/>
    <property type="molecule type" value="Genomic_DNA"/>
</dbReference>
<dbReference type="RefSeq" id="WP_016456261.1">
    <property type="nucleotide sequence ID" value="NZ_KE150269.1"/>
</dbReference>
<dbReference type="AlphaFoldDB" id="S2WW01"/>
<name>S2WW01_9ACTN</name>
<proteinExistence type="predicted"/>
<dbReference type="HOGENOM" id="CLU_3171967_0_0_11"/>
<dbReference type="Proteomes" id="UP000014417">
    <property type="component" value="Unassembled WGS sequence"/>
</dbReference>
<evidence type="ECO:0000313" key="2">
    <source>
        <dbReference type="Proteomes" id="UP000014417"/>
    </source>
</evidence>
<comment type="caution">
    <text evidence="1">The sequence shown here is derived from an EMBL/GenBank/DDBJ whole genome shotgun (WGS) entry which is preliminary data.</text>
</comment>
<dbReference type="STRING" id="883161.HMPREF9306_01435"/>
<accession>S2WW01</accession>
<keyword evidence="2" id="KW-1185">Reference proteome</keyword>
<gene>
    <name evidence="1" type="ORF">HMPREF9306_01435</name>
</gene>